<feature type="compositionally biased region" description="Basic and acidic residues" evidence="1">
    <location>
        <begin position="56"/>
        <end position="70"/>
    </location>
</feature>
<dbReference type="PANTHER" id="PTHR38370:SF1">
    <property type="entry name" value="BETA-1,4-XYLOSIDASE"/>
    <property type="match status" value="1"/>
</dbReference>
<accession>A0A6D2J0T3</accession>
<keyword evidence="3" id="KW-1185">Reference proteome</keyword>
<reference evidence="2" key="1">
    <citation type="submission" date="2020-01" db="EMBL/GenBank/DDBJ databases">
        <authorList>
            <person name="Mishra B."/>
        </authorList>
    </citation>
    <scope>NUCLEOTIDE SEQUENCE [LARGE SCALE GENOMIC DNA]</scope>
</reference>
<proteinExistence type="predicted"/>
<dbReference type="EMBL" id="CACVBM020001163">
    <property type="protein sequence ID" value="CAA7036570.1"/>
    <property type="molecule type" value="Genomic_DNA"/>
</dbReference>
<comment type="caution">
    <text evidence="2">The sequence shown here is derived from an EMBL/GenBank/DDBJ whole genome shotgun (WGS) entry which is preliminary data.</text>
</comment>
<evidence type="ECO:0000313" key="2">
    <source>
        <dbReference type="EMBL" id="CAA7036570.1"/>
    </source>
</evidence>
<protein>
    <submittedName>
        <fullName evidence="2">Uncharacterized protein</fullName>
    </submittedName>
</protein>
<dbReference type="Proteomes" id="UP000467841">
    <property type="component" value="Unassembled WGS sequence"/>
</dbReference>
<feature type="region of interest" description="Disordered" evidence="1">
    <location>
        <begin position="14"/>
        <end position="72"/>
    </location>
</feature>
<dbReference type="PANTHER" id="PTHR38370">
    <property type="entry name" value="BETA-1,4-XYLOSIDASE"/>
    <property type="match status" value="1"/>
</dbReference>
<evidence type="ECO:0000313" key="3">
    <source>
        <dbReference type="Proteomes" id="UP000467841"/>
    </source>
</evidence>
<evidence type="ECO:0000256" key="1">
    <source>
        <dbReference type="SAM" id="MobiDB-lite"/>
    </source>
</evidence>
<dbReference type="AlphaFoldDB" id="A0A6D2J0T3"/>
<dbReference type="OrthoDB" id="1929722at2759"/>
<sequence>MEGLIPYLIHAIKKDQKPQHQRYRSISLGSSHSYRPLMMGQEGSSSLQGSSHRRTRSEYKPPEIMDRFDQRSSGFGQDFVVDAVKKDSPSSSQNVATKPQLAARR</sequence>
<feature type="compositionally biased region" description="Low complexity" evidence="1">
    <location>
        <begin position="40"/>
        <end position="50"/>
    </location>
</feature>
<organism evidence="2 3">
    <name type="scientific">Microthlaspi erraticum</name>
    <dbReference type="NCBI Taxonomy" id="1685480"/>
    <lineage>
        <taxon>Eukaryota</taxon>
        <taxon>Viridiplantae</taxon>
        <taxon>Streptophyta</taxon>
        <taxon>Embryophyta</taxon>
        <taxon>Tracheophyta</taxon>
        <taxon>Spermatophyta</taxon>
        <taxon>Magnoliopsida</taxon>
        <taxon>eudicotyledons</taxon>
        <taxon>Gunneridae</taxon>
        <taxon>Pentapetalae</taxon>
        <taxon>rosids</taxon>
        <taxon>malvids</taxon>
        <taxon>Brassicales</taxon>
        <taxon>Brassicaceae</taxon>
        <taxon>Coluteocarpeae</taxon>
        <taxon>Microthlaspi</taxon>
    </lineage>
</organism>
<gene>
    <name evidence="2" type="ORF">MERR_LOCUS23805</name>
</gene>
<feature type="region of interest" description="Disordered" evidence="1">
    <location>
        <begin position="84"/>
        <end position="105"/>
    </location>
</feature>
<name>A0A6D2J0T3_9BRAS</name>